<dbReference type="Proteomes" id="UP001262410">
    <property type="component" value="Unassembled WGS sequence"/>
</dbReference>
<dbReference type="InterPro" id="IPR015855">
    <property type="entry name" value="ABC_transpr_MalK-like"/>
</dbReference>
<keyword evidence="4" id="KW-0067">ATP-binding</keyword>
<dbReference type="Gene3D" id="2.40.50.140">
    <property type="entry name" value="Nucleic acid-binding proteins"/>
    <property type="match status" value="1"/>
</dbReference>
<proteinExistence type="inferred from homology"/>
<evidence type="ECO:0000256" key="1">
    <source>
        <dbReference type="ARBA" id="ARBA00005417"/>
    </source>
</evidence>
<dbReference type="PANTHER" id="PTHR43875:SF1">
    <property type="entry name" value="OSMOPROTECTIVE COMPOUNDS UPTAKE ATP-BINDING PROTEIN GGTA"/>
    <property type="match status" value="1"/>
</dbReference>
<keyword evidence="6" id="KW-0762">Sugar transport</keyword>
<dbReference type="PANTHER" id="PTHR43875">
    <property type="entry name" value="MALTODEXTRIN IMPORT ATP-BINDING PROTEIN MSMX"/>
    <property type="match status" value="1"/>
</dbReference>
<dbReference type="EMBL" id="JAVDPW010000001">
    <property type="protein sequence ID" value="MDR6288215.1"/>
    <property type="molecule type" value="Genomic_DNA"/>
</dbReference>
<name>A0ABU1JHY3_9PROT</name>
<dbReference type="InterPro" id="IPR047641">
    <property type="entry name" value="ABC_transpr_MalK/UgpC-like"/>
</dbReference>
<dbReference type="InterPro" id="IPR008995">
    <property type="entry name" value="Mo/tungstate-bd_C_term_dom"/>
</dbReference>
<evidence type="ECO:0000256" key="4">
    <source>
        <dbReference type="ARBA" id="ARBA00022840"/>
    </source>
</evidence>
<keyword evidence="2" id="KW-0813">Transport</keyword>
<dbReference type="InterPro" id="IPR012340">
    <property type="entry name" value="NA-bd_OB-fold"/>
</dbReference>
<evidence type="ECO:0000313" key="7">
    <source>
        <dbReference type="Proteomes" id="UP001262410"/>
    </source>
</evidence>
<dbReference type="Gene3D" id="2.40.50.100">
    <property type="match status" value="1"/>
</dbReference>
<dbReference type="Pfam" id="PF00005">
    <property type="entry name" value="ABC_tran"/>
    <property type="match status" value="1"/>
</dbReference>
<dbReference type="SUPFAM" id="SSF52540">
    <property type="entry name" value="P-loop containing nucleoside triphosphate hydrolases"/>
    <property type="match status" value="1"/>
</dbReference>
<keyword evidence="3" id="KW-0547">Nucleotide-binding</keyword>
<dbReference type="CDD" id="cd03301">
    <property type="entry name" value="ABC_MalK_N"/>
    <property type="match status" value="1"/>
</dbReference>
<dbReference type="Gene3D" id="3.40.50.300">
    <property type="entry name" value="P-loop containing nucleotide triphosphate hydrolases"/>
    <property type="match status" value="1"/>
</dbReference>
<accession>A0ABU1JHY3</accession>
<dbReference type="InterPro" id="IPR017871">
    <property type="entry name" value="ABC_transporter-like_CS"/>
</dbReference>
<organism evidence="6 7">
    <name type="scientific">Inquilinus ginsengisoli</name>
    <dbReference type="NCBI Taxonomy" id="363840"/>
    <lineage>
        <taxon>Bacteria</taxon>
        <taxon>Pseudomonadati</taxon>
        <taxon>Pseudomonadota</taxon>
        <taxon>Alphaproteobacteria</taxon>
        <taxon>Rhodospirillales</taxon>
        <taxon>Rhodospirillaceae</taxon>
        <taxon>Inquilinus</taxon>
    </lineage>
</organism>
<comment type="similarity">
    <text evidence="1">Belongs to the ABC transporter superfamily.</text>
</comment>
<protein>
    <submittedName>
        <fullName evidence="6">ABC-type sugar transport system ATPase subunit</fullName>
    </submittedName>
</protein>
<keyword evidence="7" id="KW-1185">Reference proteome</keyword>
<dbReference type="SUPFAM" id="SSF50331">
    <property type="entry name" value="MOP-like"/>
    <property type="match status" value="1"/>
</dbReference>
<dbReference type="SMART" id="SM00382">
    <property type="entry name" value="AAA"/>
    <property type="match status" value="1"/>
</dbReference>
<dbReference type="InterPro" id="IPR027417">
    <property type="entry name" value="P-loop_NTPase"/>
</dbReference>
<dbReference type="PROSITE" id="PS50893">
    <property type="entry name" value="ABC_TRANSPORTER_2"/>
    <property type="match status" value="1"/>
</dbReference>
<evidence type="ECO:0000313" key="6">
    <source>
        <dbReference type="EMBL" id="MDR6288215.1"/>
    </source>
</evidence>
<feature type="domain" description="ABC transporter" evidence="5">
    <location>
        <begin position="4"/>
        <end position="234"/>
    </location>
</feature>
<gene>
    <name evidence="6" type="ORF">E9232_000714</name>
</gene>
<dbReference type="InterPro" id="IPR003439">
    <property type="entry name" value="ABC_transporter-like_ATP-bd"/>
</dbReference>
<evidence type="ECO:0000256" key="3">
    <source>
        <dbReference type="ARBA" id="ARBA00022741"/>
    </source>
</evidence>
<dbReference type="PROSITE" id="PS00211">
    <property type="entry name" value="ABC_TRANSPORTER_1"/>
    <property type="match status" value="1"/>
</dbReference>
<dbReference type="RefSeq" id="WP_309792183.1">
    <property type="nucleotide sequence ID" value="NZ_JAVDPW010000001.1"/>
</dbReference>
<evidence type="ECO:0000259" key="5">
    <source>
        <dbReference type="PROSITE" id="PS50893"/>
    </source>
</evidence>
<sequence length="338" mass="36511">MTSINIRAVSKSYSQHRVLKGLDLDIADGEFISFLGPSGCGKSTLLYCIAGLEEISTGSILFDGRDISGLAPRDRNIALVFQDYALYPHMAVRDNMAFPLRQQRVGADAIKRQVAWAAELLGLEELLDRSPAELSGGQRQRVAVGRAIVRNPAALLMDEPLSNLDASLRVRMRTEIKRLQRELAVTTIFVTHDQEEAMVLSDRIAVMHDGVLQQFADPMAVYREPANQFVAGFIGSPQMNFLPGSAVSGGQDDSRVVGIRPHDLTPSAGREDGALSLTGELALIEPAGPIHFLDVLIGDRMVKATCGDPGGLRPGASLTLTAADRSIHLFDRASGARV</sequence>
<dbReference type="InterPro" id="IPR003593">
    <property type="entry name" value="AAA+_ATPase"/>
</dbReference>
<reference evidence="6 7" key="1">
    <citation type="submission" date="2023-07" db="EMBL/GenBank/DDBJ databases">
        <title>Sorghum-associated microbial communities from plants grown in Nebraska, USA.</title>
        <authorList>
            <person name="Schachtman D."/>
        </authorList>
    </citation>
    <scope>NUCLEOTIDE SEQUENCE [LARGE SCALE GENOMIC DNA]</scope>
    <source>
        <strain evidence="6 7">584</strain>
    </source>
</reference>
<evidence type="ECO:0000256" key="2">
    <source>
        <dbReference type="ARBA" id="ARBA00022448"/>
    </source>
</evidence>
<comment type="caution">
    <text evidence="6">The sequence shown here is derived from an EMBL/GenBank/DDBJ whole genome shotgun (WGS) entry which is preliminary data.</text>
</comment>